<sequence length="203" mass="21795">MVKLNPNVVSVNTIPAVLVNNKRLRPTLSSKNVAININVAFVSPTPTVASKSLSLLVTPAFLKILGLYRTTASMPVVCSKKWIPIAAIKTRRTDGEGLNKSSFHTPSPRVLLGGLTISSVLFSSIPAAIFMSRKRSSASSFVLDISSSIFFASPNRPCIINHLGDSGNFSMPKAKASEGIAAIPSMILHPSLRVSFEKQKFET</sequence>
<gene>
    <name evidence="1" type="ORF">CFOL_v3_13002</name>
</gene>
<dbReference type="InParanoid" id="A0A1Q3BNA1"/>
<dbReference type="EMBL" id="BDDD01000729">
    <property type="protein sequence ID" value="GAV69501.1"/>
    <property type="molecule type" value="Genomic_DNA"/>
</dbReference>
<accession>A0A1Q3BNA1</accession>
<proteinExistence type="predicted"/>
<name>A0A1Q3BNA1_CEPFO</name>
<keyword evidence="2" id="KW-1185">Reference proteome</keyword>
<dbReference type="AlphaFoldDB" id="A0A1Q3BNA1"/>
<dbReference type="Proteomes" id="UP000187406">
    <property type="component" value="Unassembled WGS sequence"/>
</dbReference>
<evidence type="ECO:0000313" key="1">
    <source>
        <dbReference type="EMBL" id="GAV69501.1"/>
    </source>
</evidence>
<protein>
    <submittedName>
        <fullName evidence="1">Uncharacterized protein</fullName>
    </submittedName>
</protein>
<evidence type="ECO:0000313" key="2">
    <source>
        <dbReference type="Proteomes" id="UP000187406"/>
    </source>
</evidence>
<comment type="caution">
    <text evidence="1">The sequence shown here is derived from an EMBL/GenBank/DDBJ whole genome shotgun (WGS) entry which is preliminary data.</text>
</comment>
<organism evidence="1 2">
    <name type="scientific">Cephalotus follicularis</name>
    <name type="common">Albany pitcher plant</name>
    <dbReference type="NCBI Taxonomy" id="3775"/>
    <lineage>
        <taxon>Eukaryota</taxon>
        <taxon>Viridiplantae</taxon>
        <taxon>Streptophyta</taxon>
        <taxon>Embryophyta</taxon>
        <taxon>Tracheophyta</taxon>
        <taxon>Spermatophyta</taxon>
        <taxon>Magnoliopsida</taxon>
        <taxon>eudicotyledons</taxon>
        <taxon>Gunneridae</taxon>
        <taxon>Pentapetalae</taxon>
        <taxon>rosids</taxon>
        <taxon>fabids</taxon>
        <taxon>Oxalidales</taxon>
        <taxon>Cephalotaceae</taxon>
        <taxon>Cephalotus</taxon>
    </lineage>
</organism>
<reference evidence="2" key="1">
    <citation type="submission" date="2016-04" db="EMBL/GenBank/DDBJ databases">
        <title>Cephalotus genome sequencing.</title>
        <authorList>
            <person name="Fukushima K."/>
            <person name="Hasebe M."/>
            <person name="Fang X."/>
        </authorList>
    </citation>
    <scope>NUCLEOTIDE SEQUENCE [LARGE SCALE GENOMIC DNA]</scope>
    <source>
        <strain evidence="2">cv. St1</strain>
    </source>
</reference>